<dbReference type="InterPro" id="IPR027417">
    <property type="entry name" value="P-loop_NTPase"/>
</dbReference>
<keyword evidence="2" id="KW-0067">ATP-binding</keyword>
<protein>
    <recommendedName>
        <fullName evidence="4">Uncharacterized AAA domain-containing protein ycf46</fullName>
    </recommendedName>
</protein>
<dbReference type="PANTHER" id="PTHR42960:SF1">
    <property type="entry name" value="YCF46 PROTEIN"/>
    <property type="match status" value="1"/>
</dbReference>
<dbReference type="AlphaFoldDB" id="A0A920CY92"/>
<sequence>MDSSANLAFKAHISNLMRARFSFIYISTWEEERALSLISTVATTESLIKTQRKVFTWSVTNGLAEIGQRGREDCKAPLKCLEYIEAFDQPAIFILKDFHVYFGAGGKSPDHQVIRKIRDLIPVLKQSPNPKNVVIISPILHLPIELQKQVTIVDFELPSFTEIKILLDEMIFANQASGRITFDLLPEDEERLAKAALGLTLHEAENAFARAMVEDGKLSKQDVDIILEEKRQIIKKSEILEFVKTDLKIEDVGGLENLKRWLQKRNKSWLDSAAVYGLPAPKGVLITGVPGCGKSLIAKAVSAMWHLPLLRLDLGKIFSGIVGSSEENMRKAIQTVEAISPSILWIDEIEKGFSGMSSAGDSGTSSRIFGTFLTWMQEKTKPVFVIATANNIHSLPAELLRKGRFDEIFFVDLPTKKERKDIFRLHINKRLKNPQVIGDFNLTEDVLELLAQATEGYVGAEIEQAVITALFEAFSEDRAIKLDDFQKAFAATVPLSITQAEQIHAIREWANVRAVAATPHEDRVEYKSEVPGWQPPEPAIEDIHASRGGRAIDF</sequence>
<dbReference type="Pfam" id="PF00004">
    <property type="entry name" value="AAA"/>
    <property type="match status" value="1"/>
</dbReference>
<feature type="domain" description="AAA+ ATPase" evidence="5">
    <location>
        <begin position="280"/>
        <end position="415"/>
    </location>
</feature>
<evidence type="ECO:0000259" key="5">
    <source>
        <dbReference type="SMART" id="SM00382"/>
    </source>
</evidence>
<comment type="similarity">
    <text evidence="3">Belongs to the AAA ATPase family. Highly divergent.</text>
</comment>
<evidence type="ECO:0000256" key="4">
    <source>
        <dbReference type="ARBA" id="ARBA00040480"/>
    </source>
</evidence>
<dbReference type="SUPFAM" id="SSF52540">
    <property type="entry name" value="P-loop containing nucleoside triphosphate hydrolases"/>
    <property type="match status" value="1"/>
</dbReference>
<dbReference type="InterPro" id="IPR003593">
    <property type="entry name" value="AAA+_ATPase"/>
</dbReference>
<keyword evidence="7" id="KW-1185">Reference proteome</keyword>
<dbReference type="CDD" id="cd19507">
    <property type="entry name" value="RecA-like_Ycf46-like"/>
    <property type="match status" value="1"/>
</dbReference>
<dbReference type="InterPro" id="IPR003959">
    <property type="entry name" value="ATPase_AAA_core"/>
</dbReference>
<evidence type="ECO:0000313" key="7">
    <source>
        <dbReference type="Proteomes" id="UP000683139"/>
    </source>
</evidence>
<keyword evidence="1" id="KW-0547">Nucleotide-binding</keyword>
<dbReference type="RefSeq" id="WP_213517282.1">
    <property type="nucleotide sequence ID" value="NZ_BOSE01000006.1"/>
</dbReference>
<proteinExistence type="inferred from homology"/>
<name>A0A920CY92_9BACL</name>
<dbReference type="GO" id="GO:0016887">
    <property type="term" value="F:ATP hydrolysis activity"/>
    <property type="evidence" value="ECO:0007669"/>
    <property type="project" value="InterPro"/>
</dbReference>
<reference evidence="6" key="1">
    <citation type="submission" date="2021-03" db="EMBL/GenBank/DDBJ databases">
        <title>Antimicrobial resistance genes in bacteria isolated from Japanese honey, and their potential for conferring macrolide and lincosamide resistance in the American foulbrood pathogen Paenibacillus larvae.</title>
        <authorList>
            <person name="Okamoto M."/>
            <person name="Kumagai M."/>
            <person name="Kanamori H."/>
            <person name="Takamatsu D."/>
        </authorList>
    </citation>
    <scope>NUCLEOTIDE SEQUENCE</scope>
    <source>
        <strain evidence="6">J40TS1</strain>
    </source>
</reference>
<accession>A0A920CY92</accession>
<dbReference type="Pfam" id="PF17862">
    <property type="entry name" value="AAA_lid_3"/>
    <property type="match status" value="1"/>
</dbReference>
<organism evidence="6 7">
    <name type="scientific">Paenibacillus montaniterrae</name>
    <dbReference type="NCBI Taxonomy" id="429341"/>
    <lineage>
        <taxon>Bacteria</taxon>
        <taxon>Bacillati</taxon>
        <taxon>Bacillota</taxon>
        <taxon>Bacilli</taxon>
        <taxon>Bacillales</taxon>
        <taxon>Paenibacillaceae</taxon>
        <taxon>Paenibacillus</taxon>
    </lineage>
</organism>
<dbReference type="Gene3D" id="3.40.50.300">
    <property type="entry name" value="P-loop containing nucleotide triphosphate hydrolases"/>
    <property type="match status" value="1"/>
</dbReference>
<dbReference type="InterPro" id="IPR041569">
    <property type="entry name" value="AAA_lid_3"/>
</dbReference>
<evidence type="ECO:0000256" key="3">
    <source>
        <dbReference type="ARBA" id="ARBA00038088"/>
    </source>
</evidence>
<dbReference type="PANTHER" id="PTHR42960">
    <property type="entry name" value="YCF46 PROTEIN"/>
    <property type="match status" value="1"/>
</dbReference>
<evidence type="ECO:0000256" key="2">
    <source>
        <dbReference type="ARBA" id="ARBA00022840"/>
    </source>
</evidence>
<gene>
    <name evidence="6" type="ORF">J40TS1_33330</name>
</gene>
<evidence type="ECO:0000256" key="1">
    <source>
        <dbReference type="ARBA" id="ARBA00022741"/>
    </source>
</evidence>
<dbReference type="SMART" id="SM00382">
    <property type="entry name" value="AAA"/>
    <property type="match status" value="1"/>
</dbReference>
<dbReference type="InterPro" id="IPR052381">
    <property type="entry name" value="AAA_domain_protein"/>
</dbReference>
<dbReference type="Gene3D" id="1.10.8.60">
    <property type="match status" value="1"/>
</dbReference>
<dbReference type="GO" id="GO:0005524">
    <property type="term" value="F:ATP binding"/>
    <property type="evidence" value="ECO:0007669"/>
    <property type="project" value="UniProtKB-KW"/>
</dbReference>
<dbReference type="Proteomes" id="UP000683139">
    <property type="component" value="Unassembled WGS sequence"/>
</dbReference>
<dbReference type="EMBL" id="BOSE01000006">
    <property type="protein sequence ID" value="GIP17691.1"/>
    <property type="molecule type" value="Genomic_DNA"/>
</dbReference>
<comment type="caution">
    <text evidence="6">The sequence shown here is derived from an EMBL/GenBank/DDBJ whole genome shotgun (WGS) entry which is preliminary data.</text>
</comment>
<evidence type="ECO:0000313" key="6">
    <source>
        <dbReference type="EMBL" id="GIP17691.1"/>
    </source>
</evidence>